<name>A0A645B3I4_9ZZZZ</name>
<dbReference type="EMBL" id="VSSQ01017385">
    <property type="protein sequence ID" value="MPM59636.1"/>
    <property type="molecule type" value="Genomic_DNA"/>
</dbReference>
<organism evidence="1">
    <name type="scientific">bioreactor metagenome</name>
    <dbReference type="NCBI Taxonomy" id="1076179"/>
    <lineage>
        <taxon>unclassified sequences</taxon>
        <taxon>metagenomes</taxon>
        <taxon>ecological metagenomes</taxon>
    </lineage>
</organism>
<gene>
    <name evidence="1" type="ORF">SDC9_106482</name>
</gene>
<comment type="caution">
    <text evidence="1">The sequence shown here is derived from an EMBL/GenBank/DDBJ whole genome shotgun (WGS) entry which is preliminary data.</text>
</comment>
<dbReference type="AlphaFoldDB" id="A0A645B3I4"/>
<proteinExistence type="predicted"/>
<evidence type="ECO:0000313" key="1">
    <source>
        <dbReference type="EMBL" id="MPM59636.1"/>
    </source>
</evidence>
<sequence length="45" mass="5017">MNLVWETAELSMGNGKEKQCAGFHSLGYGSVVFIKFRFVKSNAFS</sequence>
<reference evidence="1" key="1">
    <citation type="submission" date="2019-08" db="EMBL/GenBank/DDBJ databases">
        <authorList>
            <person name="Kucharzyk K."/>
            <person name="Murdoch R.W."/>
            <person name="Higgins S."/>
            <person name="Loffler F."/>
        </authorList>
    </citation>
    <scope>NUCLEOTIDE SEQUENCE</scope>
</reference>
<accession>A0A645B3I4</accession>
<protein>
    <submittedName>
        <fullName evidence="1">Uncharacterized protein</fullName>
    </submittedName>
</protein>